<dbReference type="PRINTS" id="PR00352">
    <property type="entry name" value="3FE4SFRDOXIN"/>
</dbReference>
<dbReference type="Proteomes" id="UP001597419">
    <property type="component" value="Unassembled WGS sequence"/>
</dbReference>
<accession>A0ABW5GCN2</accession>
<evidence type="ECO:0000256" key="4">
    <source>
        <dbReference type="ARBA" id="ARBA00022982"/>
    </source>
</evidence>
<dbReference type="RefSeq" id="WP_345386916.1">
    <property type="nucleotide sequence ID" value="NZ_BAABHG010000002.1"/>
</dbReference>
<dbReference type="InterPro" id="IPR051269">
    <property type="entry name" value="Fe-S_cluster_ET"/>
</dbReference>
<gene>
    <name evidence="10" type="ORF">ACFSYJ_10385</name>
</gene>
<dbReference type="PROSITE" id="PS51379">
    <property type="entry name" value="4FE4S_FER_2"/>
    <property type="match status" value="1"/>
</dbReference>
<evidence type="ECO:0000256" key="1">
    <source>
        <dbReference type="ARBA" id="ARBA00001927"/>
    </source>
</evidence>
<comment type="function">
    <text evidence="8">Ferredoxins are iron-sulfur proteins that transfer electrons in a wide variety of metabolic reactions.</text>
</comment>
<dbReference type="Gene3D" id="3.30.70.20">
    <property type="match status" value="1"/>
</dbReference>
<protein>
    <recommendedName>
        <fullName evidence="8">Ferredoxin</fullName>
    </recommendedName>
</protein>
<evidence type="ECO:0000256" key="5">
    <source>
        <dbReference type="ARBA" id="ARBA00023004"/>
    </source>
</evidence>
<evidence type="ECO:0000256" key="8">
    <source>
        <dbReference type="RuleBase" id="RU368020"/>
    </source>
</evidence>
<keyword evidence="5 8" id="KW-0408">Iron</keyword>
<keyword evidence="6 8" id="KW-0411">Iron-sulfur</keyword>
<dbReference type="Pfam" id="PF13459">
    <property type="entry name" value="Fer4_15"/>
    <property type="match status" value="1"/>
</dbReference>
<keyword evidence="2 8" id="KW-0813">Transport</keyword>
<dbReference type="SUPFAM" id="SSF54862">
    <property type="entry name" value="4Fe-4S ferredoxins"/>
    <property type="match status" value="1"/>
</dbReference>
<comment type="cofactor">
    <cofactor evidence="1">
        <name>[3Fe-4S] cluster</name>
        <dbReference type="ChEBI" id="CHEBI:21137"/>
    </cofactor>
</comment>
<keyword evidence="3 8" id="KW-0479">Metal-binding</keyword>
<evidence type="ECO:0000259" key="9">
    <source>
        <dbReference type="PROSITE" id="PS51379"/>
    </source>
</evidence>
<dbReference type="InterPro" id="IPR017896">
    <property type="entry name" value="4Fe4S_Fe-S-bd"/>
</dbReference>
<evidence type="ECO:0000313" key="10">
    <source>
        <dbReference type="EMBL" id="MFD2459014.1"/>
    </source>
</evidence>
<dbReference type="InterPro" id="IPR001080">
    <property type="entry name" value="3Fe4S_ferredoxin"/>
</dbReference>
<evidence type="ECO:0000256" key="6">
    <source>
        <dbReference type="ARBA" id="ARBA00023014"/>
    </source>
</evidence>
<dbReference type="PANTHER" id="PTHR36923">
    <property type="entry name" value="FERREDOXIN"/>
    <property type="match status" value="1"/>
</dbReference>
<keyword evidence="7" id="KW-0003">3Fe-4S</keyword>
<feature type="domain" description="4Fe-4S ferredoxin-type" evidence="9">
    <location>
        <begin position="1"/>
        <end position="29"/>
    </location>
</feature>
<name>A0ABW5GCN2_9PSEU</name>
<proteinExistence type="predicted"/>
<evidence type="ECO:0000313" key="11">
    <source>
        <dbReference type="Proteomes" id="UP001597419"/>
    </source>
</evidence>
<comment type="caution">
    <text evidence="10">The sequence shown here is derived from an EMBL/GenBank/DDBJ whole genome shotgun (WGS) entry which is preliminary data.</text>
</comment>
<keyword evidence="4 8" id="KW-0249">Electron transport</keyword>
<keyword evidence="11" id="KW-1185">Reference proteome</keyword>
<evidence type="ECO:0000256" key="3">
    <source>
        <dbReference type="ARBA" id="ARBA00022723"/>
    </source>
</evidence>
<dbReference type="PANTHER" id="PTHR36923:SF3">
    <property type="entry name" value="FERREDOXIN"/>
    <property type="match status" value="1"/>
</dbReference>
<evidence type="ECO:0000256" key="7">
    <source>
        <dbReference type="ARBA" id="ARBA00023291"/>
    </source>
</evidence>
<organism evidence="10 11">
    <name type="scientific">Amycolatopsis samaneae</name>
    <dbReference type="NCBI Taxonomy" id="664691"/>
    <lineage>
        <taxon>Bacteria</taxon>
        <taxon>Bacillati</taxon>
        <taxon>Actinomycetota</taxon>
        <taxon>Actinomycetes</taxon>
        <taxon>Pseudonocardiales</taxon>
        <taxon>Pseudonocardiaceae</taxon>
        <taxon>Amycolatopsis</taxon>
    </lineage>
</organism>
<dbReference type="EMBL" id="JBHUKU010000004">
    <property type="protein sequence ID" value="MFD2459014.1"/>
    <property type="molecule type" value="Genomic_DNA"/>
</dbReference>
<evidence type="ECO:0000256" key="2">
    <source>
        <dbReference type="ARBA" id="ARBA00022448"/>
    </source>
</evidence>
<sequence length="65" mass="7134">MRVVVDRERCVGSGTCVLTEPGVFDQDERDGRVVLLAAGPPRELWETVLEAERFCPTGAVTVTED</sequence>
<reference evidence="11" key="1">
    <citation type="journal article" date="2019" name="Int. J. Syst. Evol. Microbiol.">
        <title>The Global Catalogue of Microorganisms (GCM) 10K type strain sequencing project: providing services to taxonomists for standard genome sequencing and annotation.</title>
        <authorList>
            <consortium name="The Broad Institute Genomics Platform"/>
            <consortium name="The Broad Institute Genome Sequencing Center for Infectious Disease"/>
            <person name="Wu L."/>
            <person name="Ma J."/>
        </authorList>
    </citation>
    <scope>NUCLEOTIDE SEQUENCE [LARGE SCALE GENOMIC DNA]</scope>
    <source>
        <strain evidence="11">CGMCC 4.7643</strain>
    </source>
</reference>